<evidence type="ECO:0000256" key="2">
    <source>
        <dbReference type="SAM" id="Coils"/>
    </source>
</evidence>
<dbReference type="PANTHER" id="PTHR30204:SF97">
    <property type="entry name" value="MERR FAMILY REGULATORY PROTEIN"/>
    <property type="match status" value="1"/>
</dbReference>
<name>A0A7S9LER7_9PSED</name>
<dbReference type="InterPro" id="IPR047057">
    <property type="entry name" value="MerR_fam"/>
</dbReference>
<sequence>MDIADVARRTGVPSSTLRYYQKKGLLTARGEPGQRRQFSADVAERLTLIALGQAAGFSLDEISTLLVDLKVDRAQLLAKADELDSQIKTLQAMSKGLRHAAECPAADHLACPRFRRLMAVASARSAHPNVVRRLKRATPSAGKPRH</sequence>
<dbReference type="PANTHER" id="PTHR30204">
    <property type="entry name" value="REDOX-CYCLING DRUG-SENSING TRANSCRIPTIONAL ACTIVATOR SOXR"/>
    <property type="match status" value="1"/>
</dbReference>
<feature type="coiled-coil region" evidence="2">
    <location>
        <begin position="66"/>
        <end position="93"/>
    </location>
</feature>
<organism evidence="4 5">
    <name type="scientific">Pseudomonas fulva</name>
    <dbReference type="NCBI Taxonomy" id="47880"/>
    <lineage>
        <taxon>Bacteria</taxon>
        <taxon>Pseudomonadati</taxon>
        <taxon>Pseudomonadota</taxon>
        <taxon>Gammaproteobacteria</taxon>
        <taxon>Pseudomonadales</taxon>
        <taxon>Pseudomonadaceae</taxon>
        <taxon>Pseudomonas</taxon>
    </lineage>
</organism>
<evidence type="ECO:0000259" key="3">
    <source>
        <dbReference type="PROSITE" id="PS50937"/>
    </source>
</evidence>
<dbReference type="Gene3D" id="1.10.1660.10">
    <property type="match status" value="1"/>
</dbReference>
<dbReference type="PROSITE" id="PS50937">
    <property type="entry name" value="HTH_MERR_2"/>
    <property type="match status" value="1"/>
</dbReference>
<dbReference type="CDD" id="cd04781">
    <property type="entry name" value="HTH_MerR-like_sg6"/>
    <property type="match status" value="1"/>
</dbReference>
<dbReference type="GO" id="GO:0003700">
    <property type="term" value="F:DNA-binding transcription factor activity"/>
    <property type="evidence" value="ECO:0007669"/>
    <property type="project" value="InterPro"/>
</dbReference>
<dbReference type="RefSeq" id="WP_196110079.1">
    <property type="nucleotide sequence ID" value="NZ_CP064943.1"/>
</dbReference>
<feature type="domain" description="HTH merR-type" evidence="3">
    <location>
        <begin position="1"/>
        <end position="68"/>
    </location>
</feature>
<dbReference type="GO" id="GO:0003677">
    <property type="term" value="F:DNA binding"/>
    <property type="evidence" value="ECO:0007669"/>
    <property type="project" value="UniProtKB-KW"/>
</dbReference>
<dbReference type="EMBL" id="CP064946">
    <property type="protein sequence ID" value="QPH47717.1"/>
    <property type="molecule type" value="Genomic_DNA"/>
</dbReference>
<dbReference type="SMART" id="SM00422">
    <property type="entry name" value="HTH_MERR"/>
    <property type="match status" value="1"/>
</dbReference>
<gene>
    <name evidence="4" type="ORF">IZU98_15040</name>
</gene>
<evidence type="ECO:0000313" key="4">
    <source>
        <dbReference type="EMBL" id="QPH47717.1"/>
    </source>
</evidence>
<dbReference type="AlphaFoldDB" id="A0A7S9LER7"/>
<protein>
    <submittedName>
        <fullName evidence="4">Helix-turn-helix domain-containing protein</fullName>
    </submittedName>
</protein>
<dbReference type="InterPro" id="IPR009061">
    <property type="entry name" value="DNA-bd_dom_put_sf"/>
</dbReference>
<evidence type="ECO:0000256" key="1">
    <source>
        <dbReference type="ARBA" id="ARBA00023125"/>
    </source>
</evidence>
<dbReference type="PRINTS" id="PR00040">
    <property type="entry name" value="HTHMERR"/>
</dbReference>
<keyword evidence="1" id="KW-0238">DNA-binding</keyword>
<evidence type="ECO:0000313" key="5">
    <source>
        <dbReference type="Proteomes" id="UP000594430"/>
    </source>
</evidence>
<keyword evidence="2" id="KW-0175">Coiled coil</keyword>
<accession>A0A7S9LER7</accession>
<reference evidence="4 5" key="1">
    <citation type="submission" date="2020-11" db="EMBL/GenBank/DDBJ databases">
        <title>Pseudomonas fulva producing VIM-24.</title>
        <authorList>
            <person name="Liu S."/>
        </authorList>
    </citation>
    <scope>NUCLEOTIDE SEQUENCE [LARGE SCALE GENOMIC DNA]</scope>
    <source>
        <strain evidence="4 5">ZDHY414</strain>
    </source>
</reference>
<dbReference type="Pfam" id="PF13411">
    <property type="entry name" value="MerR_1"/>
    <property type="match status" value="1"/>
</dbReference>
<dbReference type="SUPFAM" id="SSF46955">
    <property type="entry name" value="Putative DNA-binding domain"/>
    <property type="match status" value="1"/>
</dbReference>
<dbReference type="Proteomes" id="UP000594430">
    <property type="component" value="Chromosome"/>
</dbReference>
<proteinExistence type="predicted"/>
<dbReference type="InterPro" id="IPR000551">
    <property type="entry name" value="MerR-type_HTH_dom"/>
</dbReference>